<dbReference type="PRINTS" id="PR00625">
    <property type="entry name" value="JDOMAIN"/>
</dbReference>
<dbReference type="Pfam" id="PF09350">
    <property type="entry name" value="DJC28_CD"/>
    <property type="match status" value="1"/>
</dbReference>
<accession>A0A3R7PAH1</accession>
<comment type="caution">
    <text evidence="3">The sequence shown here is derived from an EMBL/GenBank/DDBJ whole genome shotgun (WGS) entry which is preliminary data.</text>
</comment>
<dbReference type="Pfam" id="PF00226">
    <property type="entry name" value="DnaJ"/>
    <property type="match status" value="1"/>
</dbReference>
<dbReference type="InterPro" id="IPR052573">
    <property type="entry name" value="DnaJ_C_subfamily_28"/>
</dbReference>
<dbReference type="OrthoDB" id="1922282at2759"/>
<dbReference type="InterPro" id="IPR036869">
    <property type="entry name" value="J_dom_sf"/>
</dbReference>
<dbReference type="Proteomes" id="UP000283509">
    <property type="component" value="Unassembled WGS sequence"/>
</dbReference>
<dbReference type="STRING" id="6689.A0A3R7PAH1"/>
<feature type="region of interest" description="Disordered" evidence="1">
    <location>
        <begin position="350"/>
        <end position="375"/>
    </location>
</feature>
<evidence type="ECO:0000256" key="1">
    <source>
        <dbReference type="SAM" id="MobiDB-lite"/>
    </source>
</evidence>
<dbReference type="EMBL" id="QCYY01003111">
    <property type="protein sequence ID" value="ROT65250.1"/>
    <property type="molecule type" value="Genomic_DNA"/>
</dbReference>
<feature type="domain" description="J" evidence="2">
    <location>
        <begin position="37"/>
        <end position="103"/>
    </location>
</feature>
<dbReference type="CDD" id="cd06257">
    <property type="entry name" value="DnaJ"/>
    <property type="match status" value="1"/>
</dbReference>
<evidence type="ECO:0000313" key="3">
    <source>
        <dbReference type="EMBL" id="ROT65250.1"/>
    </source>
</evidence>
<dbReference type="InterPro" id="IPR018961">
    <property type="entry name" value="DnaJ_homolog_subfam-C_membr-28"/>
</dbReference>
<dbReference type="SMART" id="SM00271">
    <property type="entry name" value="DnaJ"/>
    <property type="match status" value="1"/>
</dbReference>
<dbReference type="PROSITE" id="PS50076">
    <property type="entry name" value="DNAJ_2"/>
    <property type="match status" value="1"/>
</dbReference>
<evidence type="ECO:0000259" key="2">
    <source>
        <dbReference type="PROSITE" id="PS50076"/>
    </source>
</evidence>
<protein>
    <submittedName>
        <fullName evidence="3">DnaJ-like protein subfamily C member 28</fullName>
    </submittedName>
</protein>
<organism evidence="3 4">
    <name type="scientific">Penaeus vannamei</name>
    <name type="common">Whiteleg shrimp</name>
    <name type="synonym">Litopenaeus vannamei</name>
    <dbReference type="NCBI Taxonomy" id="6689"/>
    <lineage>
        <taxon>Eukaryota</taxon>
        <taxon>Metazoa</taxon>
        <taxon>Ecdysozoa</taxon>
        <taxon>Arthropoda</taxon>
        <taxon>Crustacea</taxon>
        <taxon>Multicrustacea</taxon>
        <taxon>Malacostraca</taxon>
        <taxon>Eumalacostraca</taxon>
        <taxon>Eucarida</taxon>
        <taxon>Decapoda</taxon>
        <taxon>Dendrobranchiata</taxon>
        <taxon>Penaeoidea</taxon>
        <taxon>Penaeidae</taxon>
        <taxon>Penaeus</taxon>
    </lineage>
</organism>
<gene>
    <name evidence="3" type="ORF">C7M84_016790</name>
</gene>
<dbReference type="Gene3D" id="1.10.287.110">
    <property type="entry name" value="DnaJ domain"/>
    <property type="match status" value="1"/>
</dbReference>
<reference evidence="3 4" key="2">
    <citation type="submission" date="2019-01" db="EMBL/GenBank/DDBJ databases">
        <title>The decoding of complex shrimp genome reveals the adaptation for benthos swimmer, frequently molting mechanism and breeding impact on genome.</title>
        <authorList>
            <person name="Sun Y."/>
            <person name="Gao Y."/>
            <person name="Yu Y."/>
        </authorList>
    </citation>
    <scope>NUCLEOTIDE SEQUENCE [LARGE SCALE GENOMIC DNA]</scope>
    <source>
        <tissue evidence="3">Muscle</tissue>
    </source>
</reference>
<dbReference type="PANTHER" id="PTHR39158">
    <property type="entry name" value="OS08G0560600 PROTEIN"/>
    <property type="match status" value="1"/>
</dbReference>
<sequence>MLTLPKRLLLMPSVLNVSSKPLSFSKDFSTRASDYDQYFDVLGLRNDSDQAAVRDAFLKLAKKYHPDGGYATADAVKFQQIEKAYRKIMEKFSNDRHNHNKCEGEFGLYYEQKMKQKIMEEFEEEEEDKKRFEVKQTAPQHRQYLSYEGIGIGTPGQRQKQYSKFQVLRASENVIDYKVKQISSQYPETSLVDKDRAAAKKIRTRFGIDRIVDDMIQEAMARGDFDNLSMAGKPLETRNHNPYVDTVTHKLNEVLINNGYAPEWVMLEKEIRQDRTRIREALLRERKRIGQLPLSAEDEEKWKSALSRQAESISELNKKINKYNLLVPILSKQTVHFPLARESEKVLKEGLSKDQIPAQEEEATERSGSISGKPSGIRKLFDLLTVLRNP</sequence>
<dbReference type="InterPro" id="IPR001623">
    <property type="entry name" value="DnaJ_domain"/>
</dbReference>
<proteinExistence type="predicted"/>
<keyword evidence="4" id="KW-1185">Reference proteome</keyword>
<reference evidence="3 4" key="1">
    <citation type="submission" date="2018-04" db="EMBL/GenBank/DDBJ databases">
        <authorList>
            <person name="Zhang X."/>
            <person name="Yuan J."/>
            <person name="Li F."/>
            <person name="Xiang J."/>
        </authorList>
    </citation>
    <scope>NUCLEOTIDE SEQUENCE [LARGE SCALE GENOMIC DNA]</scope>
    <source>
        <tissue evidence="3">Muscle</tissue>
    </source>
</reference>
<dbReference type="AlphaFoldDB" id="A0A3R7PAH1"/>
<dbReference type="SUPFAM" id="SSF46565">
    <property type="entry name" value="Chaperone J-domain"/>
    <property type="match status" value="1"/>
</dbReference>
<evidence type="ECO:0000313" key="4">
    <source>
        <dbReference type="Proteomes" id="UP000283509"/>
    </source>
</evidence>
<name>A0A3R7PAH1_PENVA</name>
<dbReference type="PANTHER" id="PTHR39158:SF1">
    <property type="entry name" value="DNAJ HOMOLOG SUBFAMILY C MEMBER 28"/>
    <property type="match status" value="1"/>
</dbReference>